<dbReference type="SUPFAM" id="SSF48498">
    <property type="entry name" value="Tetracyclin repressor-like, C-terminal domain"/>
    <property type="match status" value="1"/>
</dbReference>
<evidence type="ECO:0000313" key="2">
    <source>
        <dbReference type="Proteomes" id="UP000031561"/>
    </source>
</evidence>
<sequence>MAIAHPQAIYDYILQLVQAAEIANPEAVAEQLLLLVEGAIVVAMMRQSPAAATLIQMA</sequence>
<accession>A0ABD4T168</accession>
<proteinExistence type="predicted"/>
<organism evidence="1 2">
    <name type="scientific">Lyngbya confervoides BDU141951</name>
    <dbReference type="NCBI Taxonomy" id="1574623"/>
    <lineage>
        <taxon>Bacteria</taxon>
        <taxon>Bacillati</taxon>
        <taxon>Cyanobacteriota</taxon>
        <taxon>Cyanophyceae</taxon>
        <taxon>Oscillatoriophycideae</taxon>
        <taxon>Oscillatoriales</taxon>
        <taxon>Microcoleaceae</taxon>
        <taxon>Lyngbya</taxon>
    </lineage>
</organism>
<dbReference type="EMBL" id="JTHE03000036">
    <property type="protein sequence ID" value="MCM1982279.1"/>
    <property type="molecule type" value="Genomic_DNA"/>
</dbReference>
<gene>
    <name evidence="1" type="ORF">QQ91_0005485</name>
</gene>
<dbReference type="Gene3D" id="1.10.357.10">
    <property type="entry name" value="Tetracycline Repressor, domain 2"/>
    <property type="match status" value="1"/>
</dbReference>
<evidence type="ECO:0000313" key="1">
    <source>
        <dbReference type="EMBL" id="MCM1982279.1"/>
    </source>
</evidence>
<dbReference type="AlphaFoldDB" id="A0ABD4T168"/>
<dbReference type="Proteomes" id="UP000031561">
    <property type="component" value="Unassembled WGS sequence"/>
</dbReference>
<name>A0ABD4T168_9CYAN</name>
<dbReference type="InterPro" id="IPR036271">
    <property type="entry name" value="Tet_transcr_reg_TetR-rel_C_sf"/>
</dbReference>
<protein>
    <recommendedName>
        <fullName evidence="3">TetR family transcriptional regulator</fullName>
    </recommendedName>
</protein>
<evidence type="ECO:0008006" key="3">
    <source>
        <dbReference type="Google" id="ProtNLM"/>
    </source>
</evidence>
<dbReference type="RefSeq" id="WP_166283968.1">
    <property type="nucleotide sequence ID" value="NZ_JTHE03000036.1"/>
</dbReference>
<keyword evidence="2" id="KW-1185">Reference proteome</keyword>
<comment type="caution">
    <text evidence="1">The sequence shown here is derived from an EMBL/GenBank/DDBJ whole genome shotgun (WGS) entry which is preliminary data.</text>
</comment>
<reference evidence="1 2" key="1">
    <citation type="journal article" date="2015" name="Genome Announc.">
        <title>Draft Genome Sequence of Filamentous Marine Cyanobacterium Lyngbya confervoides Strain BDU141951.</title>
        <authorList>
            <person name="Chandrababunaidu M.M."/>
            <person name="Sen D."/>
            <person name="Tripathy S."/>
        </authorList>
    </citation>
    <scope>NUCLEOTIDE SEQUENCE [LARGE SCALE GENOMIC DNA]</scope>
    <source>
        <strain evidence="1 2">BDU141951</strain>
    </source>
</reference>